<evidence type="ECO:0000256" key="2">
    <source>
        <dbReference type="ARBA" id="ARBA00003788"/>
    </source>
</evidence>
<dbReference type="InterPro" id="IPR020581">
    <property type="entry name" value="GDC_P"/>
</dbReference>
<keyword evidence="6 8" id="KW-0560">Oxidoreductase</keyword>
<protein>
    <recommendedName>
        <fullName evidence="8">Glycine dehydrogenase (decarboxylating)</fullName>
        <ecNumber evidence="8">1.4.4.2</ecNumber>
    </recommendedName>
    <alternativeName>
        <fullName evidence="8">Glycine cleavage system P-protein</fullName>
    </alternativeName>
    <alternativeName>
        <fullName evidence="8">Glycine decarboxylase</fullName>
    </alternativeName>
    <alternativeName>
        <fullName evidence="8">Glycine dehydrogenase (aminomethyl-transferring)</fullName>
    </alternativeName>
</protein>
<dbReference type="Proteomes" id="UP001163255">
    <property type="component" value="Chromosome"/>
</dbReference>
<sequence>MVVEKQALKQLEHNDAFTGRHIGPDTDEQQTMLNLLGADSLETLIKDTVPGAIRMQQPLNVNDSMTEQQALSCLRSLADQNKVFKSYLGMGYHNTHVPPVIQRNVLENPGWYTAYTPYQPEISQGRLEALLNYQQMVMDLTGMEVANASLLDESTAAAEAMALCRRSNRSKHPVFFVADDVHPQTIDVIQTRAAHMGIQVVVGNPSTELDQHEVFGVQLQYPGTYGEIGDIVSIIKQARQQKAMVSVAADLLALVLLKSPGELGADIALGNTQRFGVPMGFGGPHAAYFATSAKLKRSIPGRIIGVSVDSRGNQALRMAMQTREQHIRREKATSNICTAQALLANMAGFYAVYHGAKGLKVIAERVHRLTAILAEGLTTLGVKCNTSYFDTLTITVGSEQNALYKKALDSGCNLRMVGSDQLGISLDETTTREDISQLFDIILGADNDLDIEQLHARINGSGIQPEQRRTDAILTHPTFSRYHSETNMLRYLKQLENKDYSLTHGMIPLGSCTMKLNATAEMLPVSWPEFADIHPFAPRDQVPGYMTMIRELEQDLISVTGYDALSMQPNSGAQGEYAGLLAIRNYQQANGQAHRNICLIPSSAHGTNPASAVMSGLEVVIVKCDSNGNVDINDLRAKAEQHSEHLSVLMITYPSTHGVFEEEVRTICSIIHEHGGQVYMDGANMNALVGIAQPGQFGSDVSHLNLHKTFAIPHGGGGPGMGPIGVKQHLAPYLPNHRVSPIEGEHKGTGAVAAAPFGSSSILPISWMYIKMLGQTGLKQSSEVAILSANYMAERLSEHYSVLYRGRNNRVAHECIIDIRPIKDASGITEEDIAKRLMDYGFHAPTMSFPVAGTLMIEPTESESRAEIDRFVDALIAIRQEVIKVENGEWPADNNPLVNAPHTQADLVDSGWDRPYSREDAVFPAGNPQGGKYWPAVNRVDNAHGDRHFICSCPSTDSYR</sequence>
<feature type="domain" description="Glycine cleavage system P-protein N-terminal" evidence="9">
    <location>
        <begin position="20"/>
        <end position="441"/>
    </location>
</feature>
<feature type="modified residue" description="N6-(pyridoxal phosphate)lysine" evidence="8">
    <location>
        <position position="708"/>
    </location>
</feature>
<dbReference type="RefSeq" id="WP_262597472.1">
    <property type="nucleotide sequence ID" value="NZ_CP103300.1"/>
</dbReference>
<dbReference type="InterPro" id="IPR049316">
    <property type="entry name" value="GDC-P_C"/>
</dbReference>
<dbReference type="InterPro" id="IPR015421">
    <property type="entry name" value="PyrdxlP-dep_Trfase_major"/>
</dbReference>
<dbReference type="Pfam" id="PF21478">
    <property type="entry name" value="GcvP2_C"/>
    <property type="match status" value="1"/>
</dbReference>
<gene>
    <name evidence="8 11" type="primary">gcvP</name>
    <name evidence="11" type="ORF">NX720_21790</name>
</gene>
<feature type="domain" description="Glycine dehydrogenase C-terminal" evidence="10">
    <location>
        <begin position="782"/>
        <end position="902"/>
    </location>
</feature>
<dbReference type="InterPro" id="IPR015422">
    <property type="entry name" value="PyrdxlP-dep_Trfase_small"/>
</dbReference>
<dbReference type="NCBIfam" id="NF003346">
    <property type="entry name" value="PRK04366.1"/>
    <property type="match status" value="1"/>
</dbReference>
<feature type="domain" description="Glycine cleavage system P-protein N-terminal" evidence="9">
    <location>
        <begin position="617"/>
        <end position="736"/>
    </location>
</feature>
<dbReference type="HAMAP" id="MF_00711">
    <property type="entry name" value="GcvP"/>
    <property type="match status" value="1"/>
</dbReference>
<dbReference type="CDD" id="cd00613">
    <property type="entry name" value="GDC-P"/>
    <property type="match status" value="2"/>
</dbReference>
<dbReference type="EMBL" id="CP103300">
    <property type="protein sequence ID" value="UYM15452.1"/>
    <property type="molecule type" value="Genomic_DNA"/>
</dbReference>
<dbReference type="SUPFAM" id="SSF53383">
    <property type="entry name" value="PLP-dependent transferases"/>
    <property type="match status" value="2"/>
</dbReference>
<evidence type="ECO:0000313" key="12">
    <source>
        <dbReference type="Proteomes" id="UP001163255"/>
    </source>
</evidence>
<evidence type="ECO:0000256" key="1">
    <source>
        <dbReference type="ARBA" id="ARBA00001933"/>
    </source>
</evidence>
<dbReference type="PANTHER" id="PTHR11773:SF13">
    <property type="entry name" value="GLYCINE DEHYDROGENASE (DECARBOXYLATING)"/>
    <property type="match status" value="1"/>
</dbReference>
<evidence type="ECO:0000313" key="11">
    <source>
        <dbReference type="EMBL" id="UYM15452.1"/>
    </source>
</evidence>
<dbReference type="InterPro" id="IPR003437">
    <property type="entry name" value="GcvP"/>
</dbReference>
<dbReference type="PANTHER" id="PTHR11773">
    <property type="entry name" value="GLYCINE DEHYDROGENASE, DECARBOXYLATING"/>
    <property type="match status" value="1"/>
</dbReference>
<dbReference type="NCBIfam" id="TIGR00461">
    <property type="entry name" value="gcvP"/>
    <property type="match status" value="1"/>
</dbReference>
<organism evidence="11 12">
    <name type="scientific">Endozoicomonas euniceicola</name>
    <dbReference type="NCBI Taxonomy" id="1234143"/>
    <lineage>
        <taxon>Bacteria</taxon>
        <taxon>Pseudomonadati</taxon>
        <taxon>Pseudomonadota</taxon>
        <taxon>Gammaproteobacteria</taxon>
        <taxon>Oceanospirillales</taxon>
        <taxon>Endozoicomonadaceae</taxon>
        <taxon>Endozoicomonas</taxon>
    </lineage>
</organism>
<proteinExistence type="inferred from homology"/>
<dbReference type="GO" id="GO:0004375">
    <property type="term" value="F:glycine dehydrogenase (decarboxylating) activity"/>
    <property type="evidence" value="ECO:0007669"/>
    <property type="project" value="UniProtKB-EC"/>
</dbReference>
<comment type="cofactor">
    <cofactor evidence="1 8">
        <name>pyridoxal 5'-phosphate</name>
        <dbReference type="ChEBI" id="CHEBI:597326"/>
    </cofactor>
</comment>
<evidence type="ECO:0000256" key="8">
    <source>
        <dbReference type="HAMAP-Rule" id="MF_00711"/>
    </source>
</evidence>
<dbReference type="Gene3D" id="3.90.1150.10">
    <property type="entry name" value="Aspartate Aminotransferase, domain 1"/>
    <property type="match status" value="2"/>
</dbReference>
<dbReference type="EC" id="1.4.4.2" evidence="8"/>
<evidence type="ECO:0000259" key="10">
    <source>
        <dbReference type="Pfam" id="PF21478"/>
    </source>
</evidence>
<dbReference type="InterPro" id="IPR049315">
    <property type="entry name" value="GDC-P_N"/>
</dbReference>
<comment type="similarity">
    <text evidence="3 8">Belongs to the GcvP family.</text>
</comment>
<evidence type="ECO:0000256" key="3">
    <source>
        <dbReference type="ARBA" id="ARBA00010756"/>
    </source>
</evidence>
<evidence type="ECO:0000256" key="7">
    <source>
        <dbReference type="ARBA" id="ARBA00049026"/>
    </source>
</evidence>
<comment type="subunit">
    <text evidence="4 8">The glycine cleavage system is composed of four proteins: P, T, L and H.</text>
</comment>
<evidence type="ECO:0000256" key="6">
    <source>
        <dbReference type="ARBA" id="ARBA00023002"/>
    </source>
</evidence>
<keyword evidence="12" id="KW-1185">Reference proteome</keyword>
<comment type="function">
    <text evidence="2 8">The glycine cleavage system catalyzes the degradation of glycine. The P protein binds the alpha-amino group of glycine through its pyridoxal phosphate cofactor; CO(2) is released and the remaining methylamine moiety is then transferred to the lipoamide cofactor of the H protein.</text>
</comment>
<dbReference type="Pfam" id="PF02347">
    <property type="entry name" value="GDC-P"/>
    <property type="match status" value="2"/>
</dbReference>
<accession>A0ABY6GSC5</accession>
<dbReference type="InterPro" id="IPR015424">
    <property type="entry name" value="PyrdxlP-dep_Trfase"/>
</dbReference>
<comment type="catalytic activity">
    <reaction evidence="7 8">
        <text>N(6)-[(R)-lipoyl]-L-lysyl-[glycine-cleavage complex H protein] + glycine + H(+) = N(6)-[(R)-S(8)-aminomethyldihydrolipoyl]-L-lysyl-[glycine-cleavage complex H protein] + CO2</text>
        <dbReference type="Rhea" id="RHEA:24304"/>
        <dbReference type="Rhea" id="RHEA-COMP:10494"/>
        <dbReference type="Rhea" id="RHEA-COMP:10495"/>
        <dbReference type="ChEBI" id="CHEBI:15378"/>
        <dbReference type="ChEBI" id="CHEBI:16526"/>
        <dbReference type="ChEBI" id="CHEBI:57305"/>
        <dbReference type="ChEBI" id="CHEBI:83099"/>
        <dbReference type="ChEBI" id="CHEBI:83143"/>
        <dbReference type="EC" id="1.4.4.2"/>
    </reaction>
</comment>
<evidence type="ECO:0000256" key="5">
    <source>
        <dbReference type="ARBA" id="ARBA00022898"/>
    </source>
</evidence>
<evidence type="ECO:0000256" key="4">
    <source>
        <dbReference type="ARBA" id="ARBA00011690"/>
    </source>
</evidence>
<keyword evidence="5 8" id="KW-0663">Pyridoxal phosphate</keyword>
<dbReference type="Gene3D" id="3.40.640.10">
    <property type="entry name" value="Type I PLP-dependent aspartate aminotransferase-like (Major domain)"/>
    <property type="match status" value="2"/>
</dbReference>
<evidence type="ECO:0000259" key="9">
    <source>
        <dbReference type="Pfam" id="PF02347"/>
    </source>
</evidence>
<reference evidence="11" key="1">
    <citation type="submission" date="2022-10" db="EMBL/GenBank/DDBJ databases">
        <title>Completed Genome Sequence of two octocoral isolated bacterium, Endozoicomonas euniceicola EF212T and Endozoicomonas gorgoniicola PS125T.</title>
        <authorList>
            <person name="Chiou Y.-J."/>
            <person name="Chen Y.-H."/>
        </authorList>
    </citation>
    <scope>NUCLEOTIDE SEQUENCE</scope>
    <source>
        <strain evidence="11">EF212</strain>
    </source>
</reference>
<name>A0ABY6GSC5_9GAMM</name>